<evidence type="ECO:0000313" key="2">
    <source>
        <dbReference type="Proteomes" id="UP000315017"/>
    </source>
</evidence>
<proteinExistence type="predicted"/>
<sequence length="189" mass="21855">MNSKSLELRRTGRILLDQELWCLGKDIESGNSLIHFGCERISPPRNLKTLPSIYVWQQADVTVLLRGFGVGFANRLGSIFINRYSFIPALVSSPAMWRRVWRIEDLELPPTSRSRASIGLKWQLAAESCRWMAIYEQWIAATRRQHYRLQLLREREQAKLPSLGTANVAKVWKQLATACDQHALHWQAR</sequence>
<protein>
    <submittedName>
        <fullName evidence="1">Uncharacterized protein</fullName>
    </submittedName>
</protein>
<dbReference type="AlphaFoldDB" id="A0A517YJ52"/>
<dbReference type="Proteomes" id="UP000315017">
    <property type="component" value="Chromosome"/>
</dbReference>
<keyword evidence="2" id="KW-1185">Reference proteome</keyword>
<evidence type="ECO:0000313" key="1">
    <source>
        <dbReference type="EMBL" id="QDU30253.1"/>
    </source>
</evidence>
<organism evidence="1 2">
    <name type="scientific">Anatilimnocola aggregata</name>
    <dbReference type="NCBI Taxonomy" id="2528021"/>
    <lineage>
        <taxon>Bacteria</taxon>
        <taxon>Pseudomonadati</taxon>
        <taxon>Planctomycetota</taxon>
        <taxon>Planctomycetia</taxon>
        <taxon>Pirellulales</taxon>
        <taxon>Pirellulaceae</taxon>
        <taxon>Anatilimnocola</taxon>
    </lineage>
</organism>
<name>A0A517YJ52_9BACT</name>
<accession>A0A517YJ52</accession>
<dbReference type="EMBL" id="CP036274">
    <property type="protein sequence ID" value="QDU30253.1"/>
    <property type="molecule type" value="Genomic_DNA"/>
</dbReference>
<dbReference type="KEGG" id="aagg:ETAA8_53720"/>
<dbReference type="RefSeq" id="WP_145095413.1">
    <property type="nucleotide sequence ID" value="NZ_CP036274.1"/>
</dbReference>
<dbReference type="OrthoDB" id="121648at2"/>
<gene>
    <name evidence="1" type="ORF">ETAA8_53720</name>
</gene>
<reference evidence="1 2" key="1">
    <citation type="submission" date="2019-02" db="EMBL/GenBank/DDBJ databases">
        <title>Deep-cultivation of Planctomycetes and their phenomic and genomic characterization uncovers novel biology.</title>
        <authorList>
            <person name="Wiegand S."/>
            <person name="Jogler M."/>
            <person name="Boedeker C."/>
            <person name="Pinto D."/>
            <person name="Vollmers J."/>
            <person name="Rivas-Marin E."/>
            <person name="Kohn T."/>
            <person name="Peeters S.H."/>
            <person name="Heuer A."/>
            <person name="Rast P."/>
            <person name="Oberbeckmann S."/>
            <person name="Bunk B."/>
            <person name="Jeske O."/>
            <person name="Meyerdierks A."/>
            <person name="Storesund J.E."/>
            <person name="Kallscheuer N."/>
            <person name="Luecker S."/>
            <person name="Lage O.M."/>
            <person name="Pohl T."/>
            <person name="Merkel B.J."/>
            <person name="Hornburger P."/>
            <person name="Mueller R.-W."/>
            <person name="Bruemmer F."/>
            <person name="Labrenz M."/>
            <person name="Spormann A.M."/>
            <person name="Op den Camp H."/>
            <person name="Overmann J."/>
            <person name="Amann R."/>
            <person name="Jetten M.S.M."/>
            <person name="Mascher T."/>
            <person name="Medema M.H."/>
            <person name="Devos D.P."/>
            <person name="Kaster A.-K."/>
            <person name="Ovreas L."/>
            <person name="Rohde M."/>
            <person name="Galperin M.Y."/>
            <person name="Jogler C."/>
        </authorList>
    </citation>
    <scope>NUCLEOTIDE SEQUENCE [LARGE SCALE GENOMIC DNA]</scope>
    <source>
        <strain evidence="1 2">ETA_A8</strain>
    </source>
</reference>